<name>A0A380W4A8_AFIFE</name>
<accession>A0A380W4A8</accession>
<dbReference type="Pfam" id="PF02036">
    <property type="entry name" value="SCP2"/>
    <property type="match status" value="1"/>
</dbReference>
<dbReference type="InterPro" id="IPR036527">
    <property type="entry name" value="SCP2_sterol-bd_dom_sf"/>
</dbReference>
<reference evidence="2 3" key="1">
    <citation type="submission" date="2018-06" db="EMBL/GenBank/DDBJ databases">
        <authorList>
            <consortium name="Pathogen Informatics"/>
            <person name="Doyle S."/>
        </authorList>
    </citation>
    <scope>NUCLEOTIDE SEQUENCE [LARGE SCALE GENOMIC DNA]</scope>
    <source>
        <strain evidence="2 3">NCTC12722</strain>
    </source>
</reference>
<evidence type="ECO:0000313" key="3">
    <source>
        <dbReference type="Proteomes" id="UP000254343"/>
    </source>
</evidence>
<dbReference type="OrthoDB" id="8479080at2"/>
<dbReference type="RefSeq" id="WP_002718573.1">
    <property type="nucleotide sequence ID" value="NZ_UFSI01000001.1"/>
</dbReference>
<organism evidence="2 3">
    <name type="scientific">Afipia felis</name>
    <name type="common">Cat scratch disease bacillus</name>
    <dbReference type="NCBI Taxonomy" id="1035"/>
    <lineage>
        <taxon>Bacteria</taxon>
        <taxon>Pseudomonadati</taxon>
        <taxon>Pseudomonadota</taxon>
        <taxon>Alphaproteobacteria</taxon>
        <taxon>Hyphomicrobiales</taxon>
        <taxon>Nitrobacteraceae</taxon>
        <taxon>Afipia</taxon>
    </lineage>
</organism>
<dbReference type="AlphaFoldDB" id="A0A380W4A8"/>
<evidence type="ECO:0000313" key="2">
    <source>
        <dbReference type="EMBL" id="SUU83794.1"/>
    </source>
</evidence>
<proteinExistence type="predicted"/>
<dbReference type="InterPro" id="IPR003033">
    <property type="entry name" value="SCP2_sterol-bd_dom"/>
</dbReference>
<dbReference type="SUPFAM" id="SSF55718">
    <property type="entry name" value="SCP-like"/>
    <property type="match status" value="1"/>
</dbReference>
<feature type="domain" description="SCP2" evidence="1">
    <location>
        <begin position="48"/>
        <end position="135"/>
    </location>
</feature>
<gene>
    <name evidence="2" type="ORF">NCTC12722_00973</name>
</gene>
<evidence type="ECO:0000259" key="1">
    <source>
        <dbReference type="Pfam" id="PF02036"/>
    </source>
</evidence>
<protein>
    <submittedName>
        <fullName evidence="2">Lipid carrier protein</fullName>
    </submittedName>
</protein>
<dbReference type="Gene3D" id="3.30.1050.10">
    <property type="entry name" value="SCP2 sterol-binding domain"/>
    <property type="match status" value="1"/>
</dbReference>
<dbReference type="Proteomes" id="UP000254343">
    <property type="component" value="Unassembled WGS sequence"/>
</dbReference>
<dbReference type="EMBL" id="UIGB01000001">
    <property type="protein sequence ID" value="SUU83794.1"/>
    <property type="molecule type" value="Genomic_DNA"/>
</dbReference>
<sequence>MPASGPFISRVPPVLAFVGQYLPLLPLQPLLGSCLHGVQKRHPQIFDRLGSHATKRFGLDPTDLPFVFVLEPARVNPKIVALRSLPQQIDVRITGTIATLIGLVDGSCDGDALFFSRNIQVEGDMEAAIALRNAIDEAGIDLVAESVAWLGPLSPVAAQLLQGIIGRPPGRQRNGLERESRSWN</sequence>